<reference evidence="2" key="1">
    <citation type="submission" date="2022-08" db="EMBL/GenBank/DDBJ databases">
        <title>Genome sequencing of akame (Lates japonicus).</title>
        <authorList>
            <person name="Hashiguchi Y."/>
            <person name="Takahashi H."/>
        </authorList>
    </citation>
    <scope>NUCLEOTIDE SEQUENCE</scope>
    <source>
        <strain evidence="2">Kochi</strain>
    </source>
</reference>
<dbReference type="InterPro" id="IPR019162">
    <property type="entry name" value="FancL_WD-rpt_cont_dom"/>
</dbReference>
<keyword evidence="3" id="KW-1185">Reference proteome</keyword>
<dbReference type="GO" id="GO:0061630">
    <property type="term" value="F:ubiquitin protein ligase activity"/>
    <property type="evidence" value="ECO:0007669"/>
    <property type="project" value="TreeGrafter"/>
</dbReference>
<sequence>MEGSLVKDNPLLLPLNNEKTVYDGFVTVKERDFRMRILLPPDRQLKRAKLHCSWQLKHLLHGYEHIVKQRLRQSADLVSFMLELKTVLEVGLKSRPECSSIPPPQYYSQLISEMETLGWDK</sequence>
<name>A0AAD3MYA9_LATJO</name>
<dbReference type="PANTHER" id="PTHR13206">
    <property type="entry name" value="UBIQUITIN LIGASE PROTEIN PHF9 FANCONI ANEMIA GROUP L PROTEIN"/>
    <property type="match status" value="1"/>
</dbReference>
<accession>A0AAD3MYA9</accession>
<dbReference type="CDD" id="cd23786">
    <property type="entry name" value="ELF_FANCL"/>
    <property type="match status" value="1"/>
</dbReference>
<organism evidence="2 3">
    <name type="scientific">Lates japonicus</name>
    <name type="common">Japanese lates</name>
    <dbReference type="NCBI Taxonomy" id="270547"/>
    <lineage>
        <taxon>Eukaryota</taxon>
        <taxon>Metazoa</taxon>
        <taxon>Chordata</taxon>
        <taxon>Craniata</taxon>
        <taxon>Vertebrata</taxon>
        <taxon>Euteleostomi</taxon>
        <taxon>Actinopterygii</taxon>
        <taxon>Neopterygii</taxon>
        <taxon>Teleostei</taxon>
        <taxon>Neoteleostei</taxon>
        <taxon>Acanthomorphata</taxon>
        <taxon>Carangaria</taxon>
        <taxon>Carangaria incertae sedis</taxon>
        <taxon>Centropomidae</taxon>
        <taxon>Lates</taxon>
    </lineage>
</organism>
<dbReference type="GO" id="GO:0043240">
    <property type="term" value="C:Fanconi anaemia nuclear complex"/>
    <property type="evidence" value="ECO:0007669"/>
    <property type="project" value="InterPro"/>
</dbReference>
<evidence type="ECO:0000259" key="1">
    <source>
        <dbReference type="Pfam" id="PF09765"/>
    </source>
</evidence>
<proteinExistence type="predicted"/>
<evidence type="ECO:0000313" key="3">
    <source>
        <dbReference type="Proteomes" id="UP001279410"/>
    </source>
</evidence>
<dbReference type="InterPro" id="IPR026848">
    <property type="entry name" value="Fancl"/>
</dbReference>
<dbReference type="Pfam" id="PF09765">
    <property type="entry name" value="FANCL_d1"/>
    <property type="match status" value="1"/>
</dbReference>
<evidence type="ECO:0000313" key="2">
    <source>
        <dbReference type="EMBL" id="GLD62680.1"/>
    </source>
</evidence>
<dbReference type="AlphaFoldDB" id="A0AAD3MYA9"/>
<dbReference type="Proteomes" id="UP001279410">
    <property type="component" value="Unassembled WGS sequence"/>
</dbReference>
<dbReference type="EMBL" id="BRZM01000054">
    <property type="protein sequence ID" value="GLD62680.1"/>
    <property type="molecule type" value="Genomic_DNA"/>
</dbReference>
<gene>
    <name evidence="2" type="ORF">AKAME5_001437200</name>
</gene>
<dbReference type="PANTHER" id="PTHR13206:SF0">
    <property type="entry name" value="E3 UBIQUITIN-PROTEIN LIGASE FANCL"/>
    <property type="match status" value="1"/>
</dbReference>
<comment type="caution">
    <text evidence="2">The sequence shown here is derived from an EMBL/GenBank/DDBJ whole genome shotgun (WGS) entry which is preliminary data.</text>
</comment>
<protein>
    <submittedName>
        <fullName evidence="2">E3 ubiquitin-protein ligase FANCL</fullName>
    </submittedName>
</protein>
<dbReference type="GO" id="GO:0006513">
    <property type="term" value="P:protein monoubiquitination"/>
    <property type="evidence" value="ECO:0007669"/>
    <property type="project" value="TreeGrafter"/>
</dbReference>
<feature type="domain" description="Fanconi anemia complex subunit FancL WD-repeat containing" evidence="1">
    <location>
        <begin position="4"/>
        <end position="89"/>
    </location>
</feature>
<dbReference type="GO" id="GO:0036297">
    <property type="term" value="P:interstrand cross-link repair"/>
    <property type="evidence" value="ECO:0007669"/>
    <property type="project" value="InterPro"/>
</dbReference>